<accession>A0ABT2HR70</accession>
<gene>
    <name evidence="1" type="ORF">M3B43_06720</name>
</gene>
<protein>
    <submittedName>
        <fullName evidence="1">Uncharacterized protein</fullName>
    </submittedName>
</protein>
<name>A0ABT2HR70_9MICC</name>
<reference evidence="1 2" key="1">
    <citation type="submission" date="2022-04" db="EMBL/GenBank/DDBJ databases">
        <title>Human microbiome associated bacterial genomes.</title>
        <authorList>
            <person name="Sandstrom S."/>
            <person name="Salamzade R."/>
            <person name="Kalan L.R."/>
        </authorList>
    </citation>
    <scope>NUCLEOTIDE SEQUENCE [LARGE SCALE GENOMIC DNA]</scope>
    <source>
        <strain evidence="2">p3-SID767</strain>
    </source>
</reference>
<comment type="caution">
    <text evidence="1">The sequence shown here is derived from an EMBL/GenBank/DDBJ whole genome shotgun (WGS) entry which is preliminary data.</text>
</comment>
<evidence type="ECO:0000313" key="1">
    <source>
        <dbReference type="EMBL" id="MCT1607025.1"/>
    </source>
</evidence>
<dbReference type="Proteomes" id="UP001205046">
    <property type="component" value="Unassembled WGS sequence"/>
</dbReference>
<dbReference type="RefSeq" id="WP_260073048.1">
    <property type="nucleotide sequence ID" value="NZ_JALXMO010000014.1"/>
</dbReference>
<organism evidence="1 2">
    <name type="scientific">Nesterenkonia massiliensis</name>
    <dbReference type="NCBI Taxonomy" id="1232429"/>
    <lineage>
        <taxon>Bacteria</taxon>
        <taxon>Bacillati</taxon>
        <taxon>Actinomycetota</taxon>
        <taxon>Actinomycetes</taxon>
        <taxon>Micrococcales</taxon>
        <taxon>Micrococcaceae</taxon>
        <taxon>Nesterenkonia</taxon>
    </lineage>
</organism>
<evidence type="ECO:0000313" key="2">
    <source>
        <dbReference type="Proteomes" id="UP001205046"/>
    </source>
</evidence>
<dbReference type="EMBL" id="JALXMO010000014">
    <property type="protein sequence ID" value="MCT1607025.1"/>
    <property type="molecule type" value="Genomic_DNA"/>
</dbReference>
<sequence length="133" mass="14933">MNLYDRIPNISTHIYKHLPADLDLDDYSVVYAEQGDTIILEQGAHEEAHTSNEKAAWYRITIAYRPAGGYDLDINYQAALGGGSREPIGGSVERHFTALPWYRIDTVLQQIAAELRTLGVLQHFTDDGQEDAE</sequence>
<keyword evidence="2" id="KW-1185">Reference proteome</keyword>
<proteinExistence type="predicted"/>